<dbReference type="Proteomes" id="UP000178370">
    <property type="component" value="Unassembled WGS sequence"/>
</dbReference>
<dbReference type="InterPro" id="IPR050059">
    <property type="entry name" value="ATP_synthase_B_chain"/>
</dbReference>
<evidence type="ECO:0000256" key="7">
    <source>
        <dbReference type="ARBA" id="ARBA00022989"/>
    </source>
</evidence>
<keyword evidence="10 13" id="KW-0066">ATP synthesis</keyword>
<feature type="transmembrane region" description="Helical" evidence="13">
    <location>
        <begin position="12"/>
        <end position="34"/>
    </location>
</feature>
<dbReference type="GO" id="GO:0045259">
    <property type="term" value="C:proton-transporting ATP synthase complex"/>
    <property type="evidence" value="ECO:0007669"/>
    <property type="project" value="UniProtKB-KW"/>
</dbReference>
<keyword evidence="3 13" id="KW-1003">Cell membrane</keyword>
<evidence type="ECO:0000256" key="11">
    <source>
        <dbReference type="ARBA" id="ARBA00025198"/>
    </source>
</evidence>
<dbReference type="EMBL" id="MFKV01000024">
    <property type="protein sequence ID" value="OGG49897.1"/>
    <property type="molecule type" value="Genomic_DNA"/>
</dbReference>
<dbReference type="CDD" id="cd06503">
    <property type="entry name" value="ATP-synt_Fo_b"/>
    <property type="match status" value="1"/>
</dbReference>
<comment type="subunit">
    <text evidence="13">F-type ATPases have 2 components, F(1) - the catalytic core - and F(0) - the membrane proton channel. F(1) has five subunits: alpha(3), beta(3), gamma(1), delta(1), epsilon(1). F(0) has three main subunits: a(1), b(2) and c(10-14). The alpha and beta chains form an alternating ring which encloses part of the gamma chain. F(1) is attached to F(0) by a central stalk formed by the gamma and epsilon chains, while a peripheral stalk is formed by the delta and b chains.</text>
</comment>
<comment type="subcellular location">
    <subcellularLocation>
        <location evidence="13">Cell membrane</location>
        <topology evidence="13">Single-pass membrane protein</topology>
    </subcellularLocation>
    <subcellularLocation>
        <location evidence="12">Endomembrane system</location>
        <topology evidence="12">Single-pass membrane protein</topology>
    </subcellularLocation>
</comment>
<dbReference type="NCBIfam" id="TIGR01144">
    <property type="entry name" value="ATP_synt_b"/>
    <property type="match status" value="1"/>
</dbReference>
<reference evidence="15 16" key="1">
    <citation type="journal article" date="2016" name="Nat. Commun.">
        <title>Thousands of microbial genomes shed light on interconnected biogeochemical processes in an aquifer system.</title>
        <authorList>
            <person name="Anantharaman K."/>
            <person name="Brown C.T."/>
            <person name="Hug L.A."/>
            <person name="Sharon I."/>
            <person name="Castelle C.J."/>
            <person name="Probst A.J."/>
            <person name="Thomas B.C."/>
            <person name="Singh A."/>
            <person name="Wilkins M.J."/>
            <person name="Karaoz U."/>
            <person name="Brodie E.L."/>
            <person name="Williams K.H."/>
            <person name="Hubbard S.S."/>
            <person name="Banfield J.F."/>
        </authorList>
    </citation>
    <scope>NUCLEOTIDE SEQUENCE [LARGE SCALE GENOMIC DNA]</scope>
</reference>
<gene>
    <name evidence="13" type="primary">atpF</name>
    <name evidence="15" type="ORF">A2763_01795</name>
</gene>
<keyword evidence="4 13" id="KW-0138">CF(0)</keyword>
<comment type="function">
    <text evidence="11 13">F(1)F(0) ATP synthase produces ATP from ADP in the presence of a proton or sodium gradient. F-type ATPases consist of two structural domains, F(1) containing the extramembraneous catalytic core and F(0) containing the membrane proton channel, linked together by a central stalk and a peripheral stalk. During catalysis, ATP synthesis in the catalytic domain of F(1) is coupled via a rotary mechanism of the central stalk subunits to proton translocation.</text>
</comment>
<dbReference type="GO" id="GO:0046961">
    <property type="term" value="F:proton-transporting ATPase activity, rotational mechanism"/>
    <property type="evidence" value="ECO:0007669"/>
    <property type="project" value="TreeGrafter"/>
</dbReference>
<evidence type="ECO:0000256" key="3">
    <source>
        <dbReference type="ARBA" id="ARBA00022475"/>
    </source>
</evidence>
<evidence type="ECO:0000313" key="16">
    <source>
        <dbReference type="Proteomes" id="UP000178370"/>
    </source>
</evidence>
<keyword evidence="2 13" id="KW-0813">Transport</keyword>
<evidence type="ECO:0000256" key="6">
    <source>
        <dbReference type="ARBA" id="ARBA00022781"/>
    </source>
</evidence>
<dbReference type="HAMAP" id="MF_01398">
    <property type="entry name" value="ATP_synth_b_bprime"/>
    <property type="match status" value="1"/>
</dbReference>
<dbReference type="PANTHER" id="PTHR33445">
    <property type="entry name" value="ATP SYNTHASE SUBUNIT B', CHLOROPLASTIC"/>
    <property type="match status" value="1"/>
</dbReference>
<dbReference type="STRING" id="1798482.A2763_01795"/>
<dbReference type="InterPro" id="IPR002146">
    <property type="entry name" value="ATP_synth_b/b'su_bac/chlpt"/>
</dbReference>
<evidence type="ECO:0000256" key="13">
    <source>
        <dbReference type="HAMAP-Rule" id="MF_01398"/>
    </source>
</evidence>
<comment type="similarity">
    <text evidence="1 13 14">Belongs to the ATPase B chain family.</text>
</comment>
<dbReference type="GO" id="GO:0046933">
    <property type="term" value="F:proton-transporting ATP synthase activity, rotational mechanism"/>
    <property type="evidence" value="ECO:0007669"/>
    <property type="project" value="UniProtKB-UniRule"/>
</dbReference>
<comment type="function">
    <text evidence="13">Component of the F(0) channel, it forms part of the peripheral stalk, linking F(1) to F(0).</text>
</comment>
<keyword evidence="7 13" id="KW-1133">Transmembrane helix</keyword>
<evidence type="ECO:0000256" key="10">
    <source>
        <dbReference type="ARBA" id="ARBA00023310"/>
    </source>
</evidence>
<dbReference type="GO" id="GO:0012505">
    <property type="term" value="C:endomembrane system"/>
    <property type="evidence" value="ECO:0007669"/>
    <property type="project" value="UniProtKB-SubCell"/>
</dbReference>
<dbReference type="PANTHER" id="PTHR33445:SF1">
    <property type="entry name" value="ATP SYNTHASE SUBUNIT B"/>
    <property type="match status" value="1"/>
</dbReference>
<dbReference type="Gene3D" id="6.10.250.1580">
    <property type="match status" value="1"/>
</dbReference>
<dbReference type="GO" id="GO:0005886">
    <property type="term" value="C:plasma membrane"/>
    <property type="evidence" value="ECO:0007669"/>
    <property type="project" value="UniProtKB-SubCell"/>
</dbReference>
<evidence type="ECO:0000256" key="5">
    <source>
        <dbReference type="ARBA" id="ARBA00022692"/>
    </source>
</evidence>
<keyword evidence="5 13" id="KW-0812">Transmembrane</keyword>
<sequence>MSELFDAFGIDWRLLVIQAVNFGLLLAALTYFLYKPILSIIDERQRKIAEGVRTAQAADQQLADAKLESDEIVGSAGREAEGMLAAARARADERGAEIVKLAEARAAAALKEAEARGEETKRQALKESEGEIARAAMLAAEKILRKETA</sequence>
<protein>
    <recommendedName>
        <fullName evidence="13">ATP synthase subunit b</fullName>
    </recommendedName>
    <alternativeName>
        <fullName evidence="13">ATP synthase F(0) sector subunit b</fullName>
    </alternativeName>
    <alternativeName>
        <fullName evidence="13">ATPase subunit I</fullName>
    </alternativeName>
    <alternativeName>
        <fullName evidence="13">F-type ATPase subunit b</fullName>
        <shortName evidence="13">F-ATPase subunit b</shortName>
    </alternativeName>
</protein>
<proteinExistence type="inferred from homology"/>
<evidence type="ECO:0000256" key="1">
    <source>
        <dbReference type="ARBA" id="ARBA00005513"/>
    </source>
</evidence>
<evidence type="ECO:0000256" key="14">
    <source>
        <dbReference type="RuleBase" id="RU003848"/>
    </source>
</evidence>
<evidence type="ECO:0000256" key="4">
    <source>
        <dbReference type="ARBA" id="ARBA00022547"/>
    </source>
</evidence>
<accession>A0A1F6CLI5</accession>
<evidence type="ECO:0000256" key="2">
    <source>
        <dbReference type="ARBA" id="ARBA00022448"/>
    </source>
</evidence>
<dbReference type="Pfam" id="PF00430">
    <property type="entry name" value="ATP-synt_B"/>
    <property type="match status" value="1"/>
</dbReference>
<evidence type="ECO:0000256" key="9">
    <source>
        <dbReference type="ARBA" id="ARBA00023136"/>
    </source>
</evidence>
<evidence type="ECO:0000256" key="12">
    <source>
        <dbReference type="ARBA" id="ARBA00037847"/>
    </source>
</evidence>
<evidence type="ECO:0000313" key="15">
    <source>
        <dbReference type="EMBL" id="OGG49897.1"/>
    </source>
</evidence>
<keyword evidence="8 13" id="KW-0406">Ion transport</keyword>
<name>A0A1F6CLI5_9BACT</name>
<comment type="caution">
    <text evidence="15">The sequence shown here is derived from an EMBL/GenBank/DDBJ whole genome shotgun (WGS) entry which is preliminary data.</text>
</comment>
<evidence type="ECO:0000256" key="8">
    <source>
        <dbReference type="ARBA" id="ARBA00023065"/>
    </source>
</evidence>
<keyword evidence="9 13" id="KW-0472">Membrane</keyword>
<dbReference type="AlphaFoldDB" id="A0A1F6CLI5"/>
<dbReference type="InterPro" id="IPR005864">
    <property type="entry name" value="ATP_synth_F0_bsu_bac"/>
</dbReference>
<organism evidence="15 16">
    <name type="scientific">Candidatus Kaiserbacteria bacterium RIFCSPHIGHO2_01_FULL_54_36</name>
    <dbReference type="NCBI Taxonomy" id="1798482"/>
    <lineage>
        <taxon>Bacteria</taxon>
        <taxon>Candidatus Kaiseribacteriota</taxon>
    </lineage>
</organism>
<keyword evidence="6 13" id="KW-0375">Hydrogen ion transport</keyword>